<comment type="caution">
    <text evidence="1">The sequence shown here is derived from an EMBL/GenBank/DDBJ whole genome shotgun (WGS) entry which is preliminary data.</text>
</comment>
<accession>A0ABU9HVM7</accession>
<gene>
    <name evidence="1" type="ORF">AAEO56_08115</name>
</gene>
<proteinExistence type="predicted"/>
<evidence type="ECO:0000313" key="1">
    <source>
        <dbReference type="EMBL" id="MEL1244220.1"/>
    </source>
</evidence>
<name>A0ABU9HVM7_9FLAO</name>
<dbReference type="EMBL" id="JBBYHR010000004">
    <property type="protein sequence ID" value="MEL1244220.1"/>
    <property type="molecule type" value="Genomic_DNA"/>
</dbReference>
<evidence type="ECO:0000313" key="2">
    <source>
        <dbReference type="Proteomes" id="UP001464555"/>
    </source>
</evidence>
<keyword evidence="2" id="KW-1185">Reference proteome</keyword>
<reference evidence="1 2" key="1">
    <citation type="submission" date="2024-04" db="EMBL/GenBank/DDBJ databases">
        <title>Flavobacterium sp. DGU11 16S ribosomal RNA gene Genome sequencing and assembly.</title>
        <authorList>
            <person name="Park S."/>
        </authorList>
    </citation>
    <scope>NUCLEOTIDE SEQUENCE [LARGE SCALE GENOMIC DNA]</scope>
    <source>
        <strain evidence="1 2">DGU11</strain>
    </source>
</reference>
<dbReference type="Proteomes" id="UP001464555">
    <property type="component" value="Unassembled WGS sequence"/>
</dbReference>
<dbReference type="PROSITE" id="PS51257">
    <property type="entry name" value="PROKAR_LIPOPROTEIN"/>
    <property type="match status" value="1"/>
</dbReference>
<protein>
    <recommendedName>
        <fullName evidence="3">DUF4843 domain-containing protein</fullName>
    </recommendedName>
</protein>
<evidence type="ECO:0008006" key="3">
    <source>
        <dbReference type="Google" id="ProtNLM"/>
    </source>
</evidence>
<organism evidence="1 2">
    <name type="scientific">Flavobacterium arundinis</name>
    <dbReference type="NCBI Taxonomy" id="3139143"/>
    <lineage>
        <taxon>Bacteria</taxon>
        <taxon>Pseudomonadati</taxon>
        <taxon>Bacteroidota</taxon>
        <taxon>Flavobacteriia</taxon>
        <taxon>Flavobacteriales</taxon>
        <taxon>Flavobacteriaceae</taxon>
        <taxon>Flavobacterium</taxon>
    </lineage>
</organism>
<sequence>MKRTIIISVPSLKELASHIHNGCFIALCLLLLVACNKGEVTLEIDNTEVFFLDSLADNYWLQYKDESERKKAQNIITYRLTNTTEKKLLFVFDQLNPEPSIGISPDTQHYGYIGFTIKDKDRKIKMPDATMVTSVKTGDLFDCQLHELEKRRDLYGSLGIASGVNDFNNFIHNAVIINPGETRTFKAIVYLPLLWERDKRTESGNLSYRHLVEGDKFQLFYYCKAANLKWSLPKYIRDDLAKNNIEIFDGKLEAFAIKLKETSGRRLLKLN</sequence>
<dbReference type="RefSeq" id="WP_341696539.1">
    <property type="nucleotide sequence ID" value="NZ_JBBYHR010000004.1"/>
</dbReference>